<dbReference type="Proteomes" id="UP000011776">
    <property type="component" value="Unassembled WGS sequence"/>
</dbReference>
<evidence type="ECO:0000313" key="2">
    <source>
        <dbReference type="Proteomes" id="UP000011776"/>
    </source>
</evidence>
<evidence type="ECO:0000313" key="1">
    <source>
        <dbReference type="EMBL" id="EMG13485.1"/>
    </source>
</evidence>
<reference evidence="1 2" key="1">
    <citation type="submission" date="2013-02" db="EMBL/GenBank/DDBJ databases">
        <authorList>
            <person name="Harkins D.M."/>
            <person name="Durkin A.S."/>
            <person name="Brinkac L.M."/>
            <person name="Haft D.H."/>
            <person name="Selengut J.D."/>
            <person name="Sanka R."/>
            <person name="DePew J."/>
            <person name="Purushe J."/>
            <person name="Tulsiani S.M."/>
            <person name="Graham G.C."/>
            <person name="Burns M.-A."/>
            <person name="Dohnt M.F."/>
            <person name="Smythe L.D."/>
            <person name="McKay D.B."/>
            <person name="Craig S.B."/>
            <person name="Vinetz J.M."/>
            <person name="Sutton G.G."/>
            <person name="Nierman W.C."/>
            <person name="Fouts D.E."/>
        </authorList>
    </citation>
    <scope>NUCLEOTIDE SEQUENCE [LARGE SCALE GENOMIC DNA]</scope>
    <source>
        <strain evidence="1 2">LT2186</strain>
    </source>
</reference>
<protein>
    <submittedName>
        <fullName evidence="1">Uncharacterized protein</fullName>
    </submittedName>
</protein>
<comment type="caution">
    <text evidence="1">The sequence shown here is derived from an EMBL/GenBank/DDBJ whole genome shotgun (WGS) entry which is preliminary data.</text>
</comment>
<organism evidence="1 2">
    <name type="scientific">Leptospira interrogans serovar Grippotyphosa str. LT2186</name>
    <dbReference type="NCBI Taxonomy" id="1001599"/>
    <lineage>
        <taxon>Bacteria</taxon>
        <taxon>Pseudomonadati</taxon>
        <taxon>Spirochaetota</taxon>
        <taxon>Spirochaetia</taxon>
        <taxon>Leptospirales</taxon>
        <taxon>Leptospiraceae</taxon>
        <taxon>Leptospira</taxon>
    </lineage>
</organism>
<proteinExistence type="predicted"/>
<gene>
    <name evidence="1" type="ORF">LEP1GSC151_3624</name>
</gene>
<dbReference type="BioCyc" id="LINT1001599:G11K9-2776-MONOMER"/>
<accession>M3HLL8</accession>
<dbReference type="EMBL" id="AFME02000010">
    <property type="protein sequence ID" value="EMG13485.1"/>
    <property type="molecule type" value="Genomic_DNA"/>
</dbReference>
<name>M3HLL8_LEPIR</name>
<sequence>MPADKIEEFIKLRPESYTYLKSLNLNRNIEDSSSNMNYEVEMIFNKAIGHSSEKLKIKFINVVNLKVGDLNDLFGFFLMITDIRDWQHEGVKYRVTEEEYSAFSFNCGEFYAEVLD</sequence>
<dbReference type="AlphaFoldDB" id="M3HLL8"/>